<dbReference type="EMBL" id="AXNT01000037">
    <property type="protein sequence ID" value="KGM02730.1"/>
    <property type="molecule type" value="Genomic_DNA"/>
</dbReference>
<accession>A0A0A0B787</accession>
<sequence>MSDPGSSMEGVRAARAAAPQFSGPRRGTSTPGARTVLVVEHAPLVRGVRTPTRWHVIDSPQQAGGGSGRA</sequence>
<protein>
    <submittedName>
        <fullName evidence="2">Uncharacterized protein</fullName>
    </submittedName>
</protein>
<keyword evidence="3" id="KW-1185">Reference proteome</keyword>
<feature type="region of interest" description="Disordered" evidence="1">
    <location>
        <begin position="51"/>
        <end position="70"/>
    </location>
</feature>
<evidence type="ECO:0000313" key="3">
    <source>
        <dbReference type="Proteomes" id="UP000029833"/>
    </source>
</evidence>
<reference evidence="2 3" key="1">
    <citation type="submission" date="2013-10" db="EMBL/GenBank/DDBJ databases">
        <authorList>
            <person name="Wang G."/>
            <person name="Zhuang W."/>
        </authorList>
    </citation>
    <scope>NUCLEOTIDE SEQUENCE [LARGE SCALE GENOMIC DNA]</scope>
    <source>
        <strain evidence="2 3">DSM 20118</strain>
    </source>
</reference>
<dbReference type="Proteomes" id="UP000029833">
    <property type="component" value="Unassembled WGS sequence"/>
</dbReference>
<dbReference type="STRING" id="1408250.Q760_11630"/>
<gene>
    <name evidence="2" type="ORF">Q760_11630</name>
</gene>
<evidence type="ECO:0000313" key="2">
    <source>
        <dbReference type="EMBL" id="KGM02730.1"/>
    </source>
</evidence>
<name>A0A0A0B787_9CELL</name>
<proteinExistence type="predicted"/>
<evidence type="ECO:0000256" key="1">
    <source>
        <dbReference type="SAM" id="MobiDB-lite"/>
    </source>
</evidence>
<feature type="region of interest" description="Disordered" evidence="1">
    <location>
        <begin position="1"/>
        <end position="34"/>
    </location>
</feature>
<comment type="caution">
    <text evidence="2">The sequence shown here is derived from an EMBL/GenBank/DDBJ whole genome shotgun (WGS) entry which is preliminary data.</text>
</comment>
<organism evidence="2 3">
    <name type="scientific">Cellulomonas cellasea DSM 20118</name>
    <dbReference type="NCBI Taxonomy" id="1408250"/>
    <lineage>
        <taxon>Bacteria</taxon>
        <taxon>Bacillati</taxon>
        <taxon>Actinomycetota</taxon>
        <taxon>Actinomycetes</taxon>
        <taxon>Micrococcales</taxon>
        <taxon>Cellulomonadaceae</taxon>
        <taxon>Cellulomonas</taxon>
    </lineage>
</organism>
<dbReference type="AlphaFoldDB" id="A0A0A0B787"/>